<dbReference type="InterPro" id="IPR052200">
    <property type="entry name" value="Protoporphyrinogen_IX_DH"/>
</dbReference>
<keyword evidence="7" id="KW-1003">Cell membrane</keyword>
<dbReference type="GO" id="GO:0006782">
    <property type="term" value="P:protoporphyrinogen IX biosynthetic process"/>
    <property type="evidence" value="ECO:0007669"/>
    <property type="project" value="UniProtKB-UniRule"/>
</dbReference>
<dbReference type="InterPro" id="IPR026816">
    <property type="entry name" value="Flavodoxin_dom"/>
</dbReference>
<dbReference type="Gene3D" id="3.40.50.360">
    <property type="match status" value="1"/>
</dbReference>
<comment type="cofactor">
    <cofactor evidence="7">
        <name>FMN</name>
        <dbReference type="ChEBI" id="CHEBI:58210"/>
    </cofactor>
    <text evidence="7">Binds 1 FMN non-covalently per subunit.</text>
</comment>
<dbReference type="Pfam" id="PF12724">
    <property type="entry name" value="Flavodoxin_5"/>
    <property type="match status" value="1"/>
</dbReference>
<comment type="catalytic activity">
    <reaction evidence="7">
        <text>protoporphyrinogen IX + 3 a ubiquinone = protoporphyrin IX + 3 a ubiquinol</text>
        <dbReference type="Rhea" id="RHEA:63936"/>
        <dbReference type="Rhea" id="RHEA-COMP:9565"/>
        <dbReference type="Rhea" id="RHEA-COMP:9566"/>
        <dbReference type="ChEBI" id="CHEBI:16389"/>
        <dbReference type="ChEBI" id="CHEBI:17976"/>
        <dbReference type="ChEBI" id="CHEBI:57306"/>
        <dbReference type="ChEBI" id="CHEBI:57307"/>
    </reaction>
</comment>
<keyword evidence="6 7" id="KW-0627">Porphyrin biosynthesis</keyword>
<dbReference type="RefSeq" id="WP_075707222.1">
    <property type="nucleotide sequence ID" value="NZ_MJMJ01000010.1"/>
</dbReference>
<name>A0A1Q9HL71_9VIBR</name>
<dbReference type="EC" id="1.3.5.3" evidence="7"/>
<dbReference type="HAMAP" id="MF_00853">
    <property type="entry name" value="HemG"/>
    <property type="match status" value="1"/>
</dbReference>
<comment type="caution">
    <text evidence="9">The sequence shown here is derived from an EMBL/GenBank/DDBJ whole genome shotgun (WGS) entry which is preliminary data.</text>
</comment>
<dbReference type="GO" id="GO:0070819">
    <property type="term" value="F:menaquinone-dependent protoporphyrinogen oxidase activity"/>
    <property type="evidence" value="ECO:0007669"/>
    <property type="project" value="UniProtKB-UniRule"/>
</dbReference>
<comment type="similarity">
    <text evidence="7">Belongs to the HemG family.</text>
</comment>
<comment type="function">
    <text evidence="7">Catalyzes the 6-electron oxidation of protoporphyrinogen IX to form protoporphyrin IX; under anaerobic conditions uses menaquinone as an electron acceptor, under aerobic conditions uses ubiquinone as an electron acceptor.</text>
</comment>
<proteinExistence type="inferred from homology"/>
<dbReference type="InterPro" id="IPR029039">
    <property type="entry name" value="Flavoprotein-like_sf"/>
</dbReference>
<evidence type="ECO:0000256" key="5">
    <source>
        <dbReference type="ARBA" id="ARBA00023136"/>
    </source>
</evidence>
<keyword evidence="4 7" id="KW-0560">Oxidoreductase</keyword>
<evidence type="ECO:0000256" key="2">
    <source>
        <dbReference type="ARBA" id="ARBA00022643"/>
    </source>
</evidence>
<dbReference type="EMBL" id="MJMJ01000010">
    <property type="protein sequence ID" value="OLQ91173.1"/>
    <property type="molecule type" value="Genomic_DNA"/>
</dbReference>
<dbReference type="OrthoDB" id="9795729at2"/>
<evidence type="ECO:0000256" key="1">
    <source>
        <dbReference type="ARBA" id="ARBA00022630"/>
    </source>
</evidence>
<dbReference type="GO" id="GO:0010181">
    <property type="term" value="F:FMN binding"/>
    <property type="evidence" value="ECO:0007669"/>
    <property type="project" value="UniProtKB-UniRule"/>
</dbReference>
<evidence type="ECO:0000256" key="4">
    <source>
        <dbReference type="ARBA" id="ARBA00023002"/>
    </source>
</evidence>
<dbReference type="STRING" id="1381081.BIY22_18850"/>
<accession>A0A1Q9HL71</accession>
<dbReference type="PANTHER" id="PTHR38030">
    <property type="entry name" value="PROTOPORPHYRINOGEN IX DEHYDROGENASE [MENAQUINONE]"/>
    <property type="match status" value="1"/>
</dbReference>
<sequence length="175" mass="20467">MKKVLFLYSSQEGQTVKILEYIEKHLADYQCELIDLHKVDSVDFSLYERVLIGASIRYGKLNKKLYQFINRNIDQLEQSKVAFFCVNLTARKEDQGKDTPEGSVYIKKFLRLSPWQPSLIGVFAGALYYPRYGWFDKMMIKLIMTLTGGETDTSKEVEYTNWEKVSLFADKFKQL</sequence>
<evidence type="ECO:0000256" key="6">
    <source>
        <dbReference type="ARBA" id="ARBA00023244"/>
    </source>
</evidence>
<evidence type="ECO:0000313" key="10">
    <source>
        <dbReference type="Proteomes" id="UP000186313"/>
    </source>
</evidence>
<organism evidence="9 10">
    <name type="scientific">Vibrio panuliri</name>
    <dbReference type="NCBI Taxonomy" id="1381081"/>
    <lineage>
        <taxon>Bacteria</taxon>
        <taxon>Pseudomonadati</taxon>
        <taxon>Pseudomonadota</taxon>
        <taxon>Gammaproteobacteria</taxon>
        <taxon>Vibrionales</taxon>
        <taxon>Vibrionaceae</taxon>
        <taxon>Vibrio</taxon>
    </lineage>
</organism>
<evidence type="ECO:0000256" key="7">
    <source>
        <dbReference type="HAMAP-Rule" id="MF_00853"/>
    </source>
</evidence>
<dbReference type="UniPathway" id="UPA00251">
    <property type="reaction ID" value="UER00324"/>
</dbReference>
<comment type="catalytic activity">
    <reaction evidence="7">
        <text>protoporphyrinogen IX + 3 a quinone = protoporphyrin IX + 3 a quinol</text>
        <dbReference type="Rhea" id="RHEA:65032"/>
        <dbReference type="ChEBI" id="CHEBI:24646"/>
        <dbReference type="ChEBI" id="CHEBI:57306"/>
        <dbReference type="ChEBI" id="CHEBI:57307"/>
        <dbReference type="ChEBI" id="CHEBI:132124"/>
        <dbReference type="EC" id="1.3.5.3"/>
    </reaction>
</comment>
<evidence type="ECO:0000256" key="3">
    <source>
        <dbReference type="ARBA" id="ARBA00022741"/>
    </source>
</evidence>
<keyword evidence="2 7" id="KW-0288">FMN</keyword>
<comment type="catalytic activity">
    <reaction evidence="7">
        <text>protoporphyrinogen IX + 3 a menaquinone = protoporphyrin IX + 3 a menaquinol</text>
        <dbReference type="Rhea" id="RHEA:27409"/>
        <dbReference type="Rhea" id="RHEA-COMP:9537"/>
        <dbReference type="Rhea" id="RHEA-COMP:9539"/>
        <dbReference type="ChEBI" id="CHEBI:16374"/>
        <dbReference type="ChEBI" id="CHEBI:18151"/>
        <dbReference type="ChEBI" id="CHEBI:57306"/>
        <dbReference type="ChEBI" id="CHEBI:57307"/>
        <dbReference type="EC" id="1.3.5.3"/>
    </reaction>
</comment>
<keyword evidence="3 7" id="KW-0547">Nucleotide-binding</keyword>
<dbReference type="PANTHER" id="PTHR38030:SF2">
    <property type="entry name" value="PROTOPORPHYRINOGEN IX DEHYDROGENASE [QUINONE]"/>
    <property type="match status" value="1"/>
</dbReference>
<dbReference type="GO" id="GO:0004729">
    <property type="term" value="F:oxygen-dependent protoporphyrinogen oxidase activity"/>
    <property type="evidence" value="ECO:0007669"/>
    <property type="project" value="InterPro"/>
</dbReference>
<dbReference type="GO" id="GO:0005886">
    <property type="term" value="C:plasma membrane"/>
    <property type="evidence" value="ECO:0007669"/>
    <property type="project" value="UniProtKB-SubCell"/>
</dbReference>
<keyword evidence="5" id="KW-0472">Membrane</keyword>
<comment type="pathway">
    <text evidence="7">Porphyrin-containing compound metabolism; protoporphyrin-IX biosynthesis; protoporphyrin-IX from protoporphyrinogen-IX: step 1/1.</text>
</comment>
<dbReference type="InterPro" id="IPR044264">
    <property type="entry name" value="HemG"/>
</dbReference>
<keyword evidence="1 7" id="KW-0285">Flavoprotein</keyword>
<dbReference type="SUPFAM" id="SSF52218">
    <property type="entry name" value="Flavoproteins"/>
    <property type="match status" value="1"/>
</dbReference>
<reference evidence="9 10" key="1">
    <citation type="submission" date="2016-09" db="EMBL/GenBank/DDBJ databases">
        <title>Genomic Taxonomy of the Vibrionaceae.</title>
        <authorList>
            <person name="Gonzalez-Castillo A."/>
            <person name="Gomez-Gil B."/>
            <person name="Enciso-Ibarra K."/>
        </authorList>
    </citation>
    <scope>NUCLEOTIDE SEQUENCE [LARGE SCALE GENOMIC DNA]</scope>
    <source>
        <strain evidence="9 10">CAIM 703</strain>
    </source>
</reference>
<protein>
    <recommendedName>
        <fullName evidence="7">Protoporphyrinogen IX dehydrogenase [quinone]</fullName>
        <ecNumber evidence="7">1.3.5.3</ecNumber>
    </recommendedName>
    <alternativeName>
        <fullName evidence="7">Protoporphyrinogen IX dehydrogenase [menaquinone]</fullName>
    </alternativeName>
    <alternativeName>
        <fullName evidence="7">Protoporphyrinogen IX dehydrogenase [ubiquinone]</fullName>
    </alternativeName>
    <alternativeName>
        <fullName evidence="7">Protoporphyrinogen oxidase</fullName>
        <shortName evidence="7">PPO</shortName>
    </alternativeName>
</protein>
<evidence type="ECO:0000313" key="9">
    <source>
        <dbReference type="EMBL" id="OLQ91173.1"/>
    </source>
</evidence>
<dbReference type="AlphaFoldDB" id="A0A1Q9HL71"/>
<gene>
    <name evidence="7" type="primary">hemG</name>
    <name evidence="9" type="ORF">BIY22_18850</name>
</gene>
<dbReference type="NCBIfam" id="NF008316">
    <property type="entry name" value="PRK11104.1"/>
    <property type="match status" value="1"/>
</dbReference>
<comment type="subcellular location">
    <subcellularLocation>
        <location evidence="7">Cell membrane</location>
        <topology evidence="7">Peripheral membrane protein</topology>
    </subcellularLocation>
</comment>
<feature type="domain" description="Flavodoxin" evidence="8">
    <location>
        <begin position="5"/>
        <end position="154"/>
    </location>
</feature>
<evidence type="ECO:0000259" key="8">
    <source>
        <dbReference type="Pfam" id="PF12724"/>
    </source>
</evidence>
<dbReference type="Proteomes" id="UP000186313">
    <property type="component" value="Unassembled WGS sequence"/>
</dbReference>